<dbReference type="RefSeq" id="WP_010851496.1">
    <property type="nucleotide sequence ID" value="NZ_HF570956.1"/>
</dbReference>
<reference evidence="2 3" key="1">
    <citation type="journal article" date="2013" name="ISME J.">
        <title>A metabolic model for members of the genus Tetrasphaera involved in enhanced biological phosphorus removal.</title>
        <authorList>
            <person name="Kristiansen R."/>
            <person name="Nguyen H.T.T."/>
            <person name="Saunders A.M."/>
            <person name="Nielsen J.L."/>
            <person name="Wimmer R."/>
            <person name="Le V.Q."/>
            <person name="McIlroy S.J."/>
            <person name="Petrovski S."/>
            <person name="Seviour R.J."/>
            <person name="Calteau A."/>
            <person name="Nielsen K.L."/>
            <person name="Nielsen P.H."/>
        </authorList>
    </citation>
    <scope>NUCLEOTIDE SEQUENCE [LARGE SCALE GENOMIC DNA]</scope>
    <source>
        <strain evidence="2 3">Lp2</strain>
    </source>
</reference>
<dbReference type="SUPFAM" id="SSF53474">
    <property type="entry name" value="alpha/beta-Hydrolases"/>
    <property type="match status" value="1"/>
</dbReference>
<keyword evidence="3" id="KW-1185">Reference proteome</keyword>
<dbReference type="OrthoDB" id="556502at2"/>
<dbReference type="HOGENOM" id="CLU_049416_0_0_11"/>
<evidence type="ECO:0000259" key="1">
    <source>
        <dbReference type="Pfam" id="PF07819"/>
    </source>
</evidence>
<organism evidence="2 3">
    <name type="scientific">Phycicoccus elongatus Lp2</name>
    <dbReference type="NCBI Taxonomy" id="1193181"/>
    <lineage>
        <taxon>Bacteria</taxon>
        <taxon>Bacillati</taxon>
        <taxon>Actinomycetota</taxon>
        <taxon>Actinomycetes</taxon>
        <taxon>Micrococcales</taxon>
        <taxon>Intrasporangiaceae</taxon>
        <taxon>Phycicoccus</taxon>
    </lineage>
</organism>
<dbReference type="STRING" id="1193181.BN10_1070032"/>
<evidence type="ECO:0000313" key="2">
    <source>
        <dbReference type="EMBL" id="CCH68592.1"/>
    </source>
</evidence>
<dbReference type="InterPro" id="IPR029058">
    <property type="entry name" value="AB_hydrolase_fold"/>
</dbReference>
<protein>
    <submittedName>
        <fullName evidence="2">Putative PGAP1 family protein</fullName>
    </submittedName>
</protein>
<sequence>MKAAEARDVGRAAGTTLRQATRTVRGVHGMVSDAAYAAVTAALGPGVTQPIKTANDLVTAVAYGATGMGLDAASRIAGFATSLKLAHTGDRGPSVHDGRGAHRALAASVGLRGDAFAVSAPSLAPEMQVRAGQQRIELTREGLAHAYPDAGPDIAVYLHGLCQSERSWSLGAGDSPTHPERLAADLGLSPVLIRYNTGLRVSHNGAHLADLLDVLIEAWPVQVRRLVLVGFSMGGLVVHSALVAPAPANGERTWTNLVSDTVTIGTPHHGSPLARGAQLAVERLSRDANGRRAVDLVRQRSAGIKDLTHGNVTDADWFGHDPDDGGDHRTHPAVPDGIRHHAIVGVISGHVDGAVARRVGDLLVPPRSATHAALDAIPSRFLRERTAVVTGVHHLGMLSSSGVQDHLHRFLSPTAQPALTRAARTGTN</sequence>
<dbReference type="Pfam" id="PF07819">
    <property type="entry name" value="PGAP1"/>
    <property type="match status" value="1"/>
</dbReference>
<dbReference type="InterPro" id="IPR012908">
    <property type="entry name" value="PGAP1-ab_dom-like"/>
</dbReference>
<gene>
    <name evidence="2" type="ORF">BN10_1070032</name>
</gene>
<dbReference type="eggNOG" id="COG1075">
    <property type="taxonomic scope" value="Bacteria"/>
</dbReference>
<dbReference type="Gene3D" id="3.40.50.1820">
    <property type="entry name" value="alpha/beta hydrolase"/>
    <property type="match status" value="1"/>
</dbReference>
<dbReference type="EMBL" id="CAIZ01000010">
    <property type="protein sequence ID" value="CCH68592.1"/>
    <property type="molecule type" value="Genomic_DNA"/>
</dbReference>
<feature type="domain" description="GPI inositol-deacylase PGAP1-like alpha/beta" evidence="1">
    <location>
        <begin position="222"/>
        <end position="275"/>
    </location>
</feature>
<name>N0DXP0_9MICO</name>
<dbReference type="Proteomes" id="UP000013167">
    <property type="component" value="Unassembled WGS sequence"/>
</dbReference>
<comment type="caution">
    <text evidence="2">The sequence shown here is derived from an EMBL/GenBank/DDBJ whole genome shotgun (WGS) entry which is preliminary data.</text>
</comment>
<evidence type="ECO:0000313" key="3">
    <source>
        <dbReference type="Proteomes" id="UP000013167"/>
    </source>
</evidence>
<dbReference type="AlphaFoldDB" id="N0DXP0"/>
<accession>N0DXP0</accession>
<proteinExistence type="predicted"/>
<dbReference type="GO" id="GO:0016788">
    <property type="term" value="F:hydrolase activity, acting on ester bonds"/>
    <property type="evidence" value="ECO:0007669"/>
    <property type="project" value="InterPro"/>
</dbReference>